<gene>
    <name evidence="6" type="ORF">BG006_001127</name>
</gene>
<keyword evidence="2" id="KW-0285">Flavoprotein</keyword>
<accession>A0A9P5SRR2</accession>
<keyword evidence="3" id="KW-0274">FAD</keyword>
<dbReference type="Proteomes" id="UP000696485">
    <property type="component" value="Unassembled WGS sequence"/>
</dbReference>
<dbReference type="GO" id="GO:0016709">
    <property type="term" value="F:oxidoreductase activity, acting on paired donors, with incorporation or reduction of molecular oxygen, NAD(P)H as one donor, and incorporation of one atom of oxygen"/>
    <property type="evidence" value="ECO:0007669"/>
    <property type="project" value="UniProtKB-ARBA"/>
</dbReference>
<comment type="caution">
    <text evidence="6">The sequence shown here is derived from an EMBL/GenBank/DDBJ whole genome shotgun (WGS) entry which is preliminary data.</text>
</comment>
<dbReference type="InterPro" id="IPR002938">
    <property type="entry name" value="FAD-bd"/>
</dbReference>
<reference evidence="6" key="1">
    <citation type="journal article" date="2020" name="Fungal Divers.">
        <title>Resolving the Mortierellaceae phylogeny through synthesis of multi-gene phylogenetics and phylogenomics.</title>
        <authorList>
            <person name="Vandepol N."/>
            <person name="Liber J."/>
            <person name="Desiro A."/>
            <person name="Na H."/>
            <person name="Kennedy M."/>
            <person name="Barry K."/>
            <person name="Grigoriev I.V."/>
            <person name="Miller A.N."/>
            <person name="O'Donnell K."/>
            <person name="Stajich J.E."/>
            <person name="Bonito G."/>
        </authorList>
    </citation>
    <scope>NUCLEOTIDE SEQUENCE</scope>
    <source>
        <strain evidence="6">NVP1</strain>
    </source>
</reference>
<sequence>MAVFPIHGDVVCIILDSASCTPEEQAKRDLKKQNLEMCQKLADECAAPTKFQLRDPTWPTYYRVNERLVEQFAFENRIFLAGDAAHVHSPAGGQSMNTGLQDSYNLAWKLGPVLDSVAPESILETYKVERKVTLIEEYVEMGPKPQVKVSDQPAIANIMDGEVEPREDNTSTHICFGYQTVI</sequence>
<evidence type="ECO:0000259" key="5">
    <source>
        <dbReference type="Pfam" id="PF01494"/>
    </source>
</evidence>
<comment type="cofactor">
    <cofactor evidence="1">
        <name>FAD</name>
        <dbReference type="ChEBI" id="CHEBI:57692"/>
    </cofactor>
</comment>
<dbReference type="AlphaFoldDB" id="A0A9P5SRR2"/>
<dbReference type="PANTHER" id="PTHR43004">
    <property type="entry name" value="TRK SYSTEM POTASSIUM UPTAKE PROTEIN"/>
    <property type="match status" value="1"/>
</dbReference>
<dbReference type="Gene3D" id="3.50.50.60">
    <property type="entry name" value="FAD/NAD(P)-binding domain"/>
    <property type="match status" value="1"/>
</dbReference>
<keyword evidence="7" id="KW-1185">Reference proteome</keyword>
<dbReference type="Pfam" id="PF01494">
    <property type="entry name" value="FAD_binding_3"/>
    <property type="match status" value="1"/>
</dbReference>
<evidence type="ECO:0000313" key="7">
    <source>
        <dbReference type="Proteomes" id="UP000696485"/>
    </source>
</evidence>
<dbReference type="InterPro" id="IPR036188">
    <property type="entry name" value="FAD/NAD-bd_sf"/>
</dbReference>
<evidence type="ECO:0000256" key="2">
    <source>
        <dbReference type="ARBA" id="ARBA00022630"/>
    </source>
</evidence>
<evidence type="ECO:0000256" key="3">
    <source>
        <dbReference type="ARBA" id="ARBA00022827"/>
    </source>
</evidence>
<keyword evidence="4" id="KW-0560">Oxidoreductase</keyword>
<dbReference type="PRINTS" id="PR00420">
    <property type="entry name" value="RNGMNOXGNASE"/>
</dbReference>
<dbReference type="InterPro" id="IPR050641">
    <property type="entry name" value="RIFMO-like"/>
</dbReference>
<dbReference type="GO" id="GO:0071949">
    <property type="term" value="F:FAD binding"/>
    <property type="evidence" value="ECO:0007669"/>
    <property type="project" value="InterPro"/>
</dbReference>
<feature type="domain" description="FAD-binding" evidence="5">
    <location>
        <begin position="20"/>
        <end position="131"/>
    </location>
</feature>
<name>A0A9P5SRR2_9FUNG</name>
<dbReference type="SUPFAM" id="SSF51905">
    <property type="entry name" value="FAD/NAD(P)-binding domain"/>
    <property type="match status" value="1"/>
</dbReference>
<evidence type="ECO:0000256" key="1">
    <source>
        <dbReference type="ARBA" id="ARBA00001974"/>
    </source>
</evidence>
<dbReference type="EMBL" id="JAAAUY010000121">
    <property type="protein sequence ID" value="KAF9334967.1"/>
    <property type="molecule type" value="Genomic_DNA"/>
</dbReference>
<dbReference type="Gene3D" id="3.30.9.10">
    <property type="entry name" value="D-Amino Acid Oxidase, subunit A, domain 2"/>
    <property type="match status" value="1"/>
</dbReference>
<evidence type="ECO:0000313" key="6">
    <source>
        <dbReference type="EMBL" id="KAF9334967.1"/>
    </source>
</evidence>
<dbReference type="PANTHER" id="PTHR43004:SF19">
    <property type="entry name" value="BINDING MONOOXYGENASE, PUTATIVE (JCVI)-RELATED"/>
    <property type="match status" value="1"/>
</dbReference>
<evidence type="ECO:0000256" key="4">
    <source>
        <dbReference type="ARBA" id="ARBA00023002"/>
    </source>
</evidence>
<protein>
    <recommendedName>
        <fullName evidence="5">FAD-binding domain-containing protein</fullName>
    </recommendedName>
</protein>
<proteinExistence type="predicted"/>
<organism evidence="6 7">
    <name type="scientific">Podila minutissima</name>
    <dbReference type="NCBI Taxonomy" id="64525"/>
    <lineage>
        <taxon>Eukaryota</taxon>
        <taxon>Fungi</taxon>
        <taxon>Fungi incertae sedis</taxon>
        <taxon>Mucoromycota</taxon>
        <taxon>Mortierellomycotina</taxon>
        <taxon>Mortierellomycetes</taxon>
        <taxon>Mortierellales</taxon>
        <taxon>Mortierellaceae</taxon>
        <taxon>Podila</taxon>
    </lineage>
</organism>